<dbReference type="HOGENOM" id="CLU_289176_0_0_9"/>
<proteinExistence type="predicted"/>
<dbReference type="OrthoDB" id="5521101at2"/>
<evidence type="ECO:0000313" key="1">
    <source>
        <dbReference type="EMBL" id="EOL41578.1"/>
    </source>
</evidence>
<dbReference type="SUPFAM" id="SSF52467">
    <property type="entry name" value="DHS-like NAD/FAD-binding domain"/>
    <property type="match status" value="1"/>
</dbReference>
<name>R3TKJ9_9ENTE</name>
<dbReference type="STRING" id="154621.RV11_GL000953"/>
<dbReference type="EMBL" id="AJAT01000018">
    <property type="protein sequence ID" value="EOL41578.1"/>
    <property type="molecule type" value="Genomic_DNA"/>
</dbReference>
<evidence type="ECO:0000313" key="2">
    <source>
        <dbReference type="Proteomes" id="UP000013785"/>
    </source>
</evidence>
<dbReference type="RefSeq" id="WP_010769775.1">
    <property type="nucleotide sequence ID" value="NZ_ASWE01000001.1"/>
</dbReference>
<sequence length="1062" mass="123684">MGKYYKKTEFEILVNTLAEAVKNFNLVIFVGAGTSLSQGYPNWNGYIDKLIHFWQFNIRNFPEAEGKISNQLLSQFDEILESRNTNKRKIDLLHTLLRGILGKKFDDVKLDFEEYFFNSVAPDFVENSVLVELAKLDPIFVTSNYDFEIERHLGRSKQKGAFKPINNIREFTELNSILRSGDVLHLHGTTEGDWNFFVNSSVDYSRQYLKQPQDFNNLSTWFKEKNPVVLFIGSSMEEEEILSLLPATTQNFALMKADSRETQEFREIYNQTYQKNNNTTIFWYGDNYNELPVEVNKIVGAVQNKLEIPESIDDWNILHAVSTEDEVYKEILEKHSEDERFLFDIFKADDFDLEKKILKNTLSSQILLDKISGISSFWTMIDKNFATLDEIQVQSIINIFIKQKLSIHWEEIFKIFENLKQSSKIEQEDINEIRRNLSENKELVRTDFSSDSDLMGYWLVKQLQQGHSYHRSIFYKDKVFSINLKSEMISLITESVTDEFGYRYLSFKELMSDDLIKIIYNSLLNGRLLLDGISISDNFPDSLLELRLFQRILVSLDNENSLHDSVVTNLISKIDFSDTIFGAELNVFVDKHRKEIEKFGKKIPENYQNGMDESEAGIVYPKSFIDNNQILEEDVDSILKILLTSQSESFLTRKDFYSERTSQATSDFLISSLNRDDEVSKKVKKLILEKGLLLYPKYEKLFIEILTNDDYDSELKTESLKIFLKKFDMDSFSWEEEKLFQGLIDKEEFESPAFEKLLEVNVDELNYDYVYTDKDRPELLEVDDFINTELGRYLSILIKLNKKDHSRRSKIKSIVSSVTPNEFREYSQGALFTVDSSIDLEEITINTFQGYSFSISGFKEKDLAKFKPVGQELLKKGYVNNLNQNNLFLLALCKINPSDEKTEVNWSEVNFSWLIVIILQSNVEFEYESQWTKEIILNDTDGKYGMNILHSLAEENALLAKAEKFFQIFEECINDYEGKVSIESLPDSIEEQSEPDKKNLLIKLFFLLLDNAKIEKSYFGSKSLVDLMKQLPLDLQKRLAGHTNLSTILSPLEIENLKREID</sequence>
<dbReference type="AlphaFoldDB" id="R3TKJ9"/>
<dbReference type="Proteomes" id="UP000013785">
    <property type="component" value="Unassembled WGS sequence"/>
</dbReference>
<keyword evidence="2" id="KW-1185">Reference proteome</keyword>
<gene>
    <name evidence="1" type="ORF">UC3_03141</name>
</gene>
<dbReference type="PATRIC" id="fig|1158610.3.peg.3129"/>
<comment type="caution">
    <text evidence="1">The sequence shown here is derived from an EMBL/GenBank/DDBJ whole genome shotgun (WGS) entry which is preliminary data.</text>
</comment>
<protein>
    <recommendedName>
        <fullName evidence="3">SIR2-like domain-containing protein</fullName>
    </recommendedName>
</protein>
<dbReference type="InterPro" id="IPR029035">
    <property type="entry name" value="DHS-like_NAD/FAD-binding_dom"/>
</dbReference>
<reference evidence="1 2" key="1">
    <citation type="submission" date="2013-02" db="EMBL/GenBank/DDBJ databases">
        <title>The Genome Sequence of Enterococcus phoeniculicola BAA-412.</title>
        <authorList>
            <consortium name="The Broad Institute Genome Sequencing Platform"/>
            <consortium name="The Broad Institute Genome Sequencing Center for Infectious Disease"/>
            <person name="Earl A.M."/>
            <person name="Gilmore M.S."/>
            <person name="Lebreton F."/>
            <person name="Walker B."/>
            <person name="Young S.K."/>
            <person name="Zeng Q."/>
            <person name="Gargeya S."/>
            <person name="Fitzgerald M."/>
            <person name="Haas B."/>
            <person name="Abouelleil A."/>
            <person name="Alvarado L."/>
            <person name="Arachchi H.M."/>
            <person name="Berlin A.M."/>
            <person name="Chapman S.B."/>
            <person name="Dewar J."/>
            <person name="Goldberg J."/>
            <person name="Griggs A."/>
            <person name="Gujja S."/>
            <person name="Hansen M."/>
            <person name="Howarth C."/>
            <person name="Imamovic A."/>
            <person name="Larimer J."/>
            <person name="McCowan C."/>
            <person name="Murphy C."/>
            <person name="Neiman D."/>
            <person name="Pearson M."/>
            <person name="Priest M."/>
            <person name="Roberts A."/>
            <person name="Saif S."/>
            <person name="Shea T."/>
            <person name="Sisk P."/>
            <person name="Sykes S."/>
            <person name="Wortman J."/>
            <person name="Nusbaum C."/>
            <person name="Birren B."/>
        </authorList>
    </citation>
    <scope>NUCLEOTIDE SEQUENCE [LARGE SCALE GENOMIC DNA]</scope>
    <source>
        <strain evidence="1 2">ATCC BAA-412</strain>
    </source>
</reference>
<accession>R3TKJ9</accession>
<dbReference type="eggNOG" id="ENOG5033S97">
    <property type="taxonomic scope" value="Bacteria"/>
</dbReference>
<evidence type="ECO:0008006" key="3">
    <source>
        <dbReference type="Google" id="ProtNLM"/>
    </source>
</evidence>
<organism evidence="1 2">
    <name type="scientific">Enterococcus phoeniculicola ATCC BAA-412</name>
    <dbReference type="NCBI Taxonomy" id="1158610"/>
    <lineage>
        <taxon>Bacteria</taxon>
        <taxon>Bacillati</taxon>
        <taxon>Bacillota</taxon>
        <taxon>Bacilli</taxon>
        <taxon>Lactobacillales</taxon>
        <taxon>Enterococcaceae</taxon>
        <taxon>Enterococcus</taxon>
    </lineage>
</organism>